<dbReference type="InterPro" id="IPR036061">
    <property type="entry name" value="CheW-like_dom_sf"/>
</dbReference>
<keyword evidence="6" id="KW-1185">Reference proteome</keyword>
<dbReference type="InterPro" id="IPR002545">
    <property type="entry name" value="CheW-lke_dom"/>
</dbReference>
<evidence type="ECO:0000313" key="5">
    <source>
        <dbReference type="EMBL" id="OFC71333.1"/>
    </source>
</evidence>
<dbReference type="Gene3D" id="2.40.50.180">
    <property type="entry name" value="CheA-289, Domain 4"/>
    <property type="match status" value="3"/>
</dbReference>
<reference evidence="5 6" key="1">
    <citation type="submission" date="2016-08" db="EMBL/GenBank/DDBJ databases">
        <authorList>
            <person name="Seilhamer J.J."/>
        </authorList>
    </citation>
    <scope>NUCLEOTIDE SEQUENCE [LARGE SCALE GENOMIC DNA]</scope>
    <source>
        <strain evidence="5 6">KCTC 42603</strain>
    </source>
</reference>
<dbReference type="STRING" id="1656094.BFC18_09275"/>
<evidence type="ECO:0000256" key="3">
    <source>
        <dbReference type="ARBA" id="ARBA00022490"/>
    </source>
</evidence>
<feature type="domain" description="CheW-like" evidence="4">
    <location>
        <begin position="15"/>
        <end position="156"/>
    </location>
</feature>
<proteinExistence type="predicted"/>
<feature type="domain" description="CheW-like" evidence="4">
    <location>
        <begin position="186"/>
        <end position="333"/>
    </location>
</feature>
<dbReference type="SMART" id="SM00260">
    <property type="entry name" value="CheW"/>
    <property type="match status" value="3"/>
</dbReference>
<organism evidence="5 6">
    <name type="scientific">Alteromonas confluentis</name>
    <dbReference type="NCBI Taxonomy" id="1656094"/>
    <lineage>
        <taxon>Bacteria</taxon>
        <taxon>Pseudomonadati</taxon>
        <taxon>Pseudomonadota</taxon>
        <taxon>Gammaproteobacteria</taxon>
        <taxon>Alteromonadales</taxon>
        <taxon>Alteromonadaceae</taxon>
        <taxon>Alteromonas/Salinimonas group</taxon>
        <taxon>Alteromonas</taxon>
    </lineage>
</organism>
<evidence type="ECO:0000259" key="4">
    <source>
        <dbReference type="PROSITE" id="PS50851"/>
    </source>
</evidence>
<dbReference type="GO" id="GO:0005829">
    <property type="term" value="C:cytosol"/>
    <property type="evidence" value="ECO:0007669"/>
    <property type="project" value="TreeGrafter"/>
</dbReference>
<name>A0A1E7ZCT0_9ALTE</name>
<dbReference type="SUPFAM" id="SSF50341">
    <property type="entry name" value="CheW-like"/>
    <property type="match status" value="3"/>
</dbReference>
<dbReference type="Pfam" id="PF01584">
    <property type="entry name" value="CheW"/>
    <property type="match status" value="3"/>
</dbReference>
<dbReference type="PROSITE" id="PS50851">
    <property type="entry name" value="CHEW"/>
    <property type="match status" value="3"/>
</dbReference>
<dbReference type="PANTHER" id="PTHR22617">
    <property type="entry name" value="CHEMOTAXIS SENSOR HISTIDINE KINASE-RELATED"/>
    <property type="match status" value="1"/>
</dbReference>
<evidence type="ECO:0000313" key="6">
    <source>
        <dbReference type="Proteomes" id="UP000175691"/>
    </source>
</evidence>
<protein>
    <recommendedName>
        <fullName evidence="2">Chemotaxis protein CheW</fullName>
    </recommendedName>
</protein>
<gene>
    <name evidence="5" type="ORF">BFC18_09275</name>
</gene>
<evidence type="ECO:0000256" key="1">
    <source>
        <dbReference type="ARBA" id="ARBA00004496"/>
    </source>
</evidence>
<evidence type="ECO:0000256" key="2">
    <source>
        <dbReference type="ARBA" id="ARBA00021483"/>
    </source>
</evidence>
<dbReference type="EMBL" id="MDHN01000015">
    <property type="protein sequence ID" value="OFC71333.1"/>
    <property type="molecule type" value="Genomic_DNA"/>
</dbReference>
<dbReference type="PANTHER" id="PTHR22617:SF45">
    <property type="entry name" value="CHEMOTAXIS PROTEIN CHEW"/>
    <property type="match status" value="1"/>
</dbReference>
<dbReference type="Gene3D" id="2.30.30.40">
    <property type="entry name" value="SH3 Domains"/>
    <property type="match status" value="3"/>
</dbReference>
<comment type="caution">
    <text evidence="5">The sequence shown here is derived from an EMBL/GenBank/DDBJ whole genome shotgun (WGS) entry which is preliminary data.</text>
</comment>
<sequence length="509" mass="55850">MQEMETQEITATDTELQFVSFQIGKEKFAFPMQSVGEIIRVPVMVGVPLGPHQMMGLANLRGNVLPVYDLRAILLSCSAEQTETSRVVVVESTLGMTGFLVDKVNRVYSVPKDTVVNDKQGDSSISYDYLQGLIKQKNEPLEQILNVENLVQSQLTVSHKKDGSGLQLQQNRTGSQDNNSEAEDDLQQLVCFSIAGQEFAFYLHDVGEIVRVPDDISALPDSNPSVLGLVNLRGRIIPIVDLAMNLGMQPCEMNDATRIIIVNCSDSSQSAVGFVVAKVSNVVSISPSALEPVPSMCNDGYTDGALEAVYRVEGTKRLISIVNLHSVFQRSLSQALSQVDLQDEVSDMANQDEGVLTEEDYAQYVIFSIAGQEYGVSIEDTQEITRIPDKLESVPNTPDYLQGIVNLRGTVLPVIDLRTRLGLPKAEATDRQRIVVLTRNKQKTGFIVDGVAEVKTVITDSIEDAPSLSDEQTELLNKLIKLNKEQRIIQLIEPSVLLNDNDIAKVNGG</sequence>
<feature type="domain" description="CheW-like" evidence="4">
    <location>
        <begin position="361"/>
        <end position="503"/>
    </location>
</feature>
<dbReference type="OrthoDB" id="9790406at2"/>
<dbReference type="AlphaFoldDB" id="A0A1E7ZCT0"/>
<comment type="subcellular location">
    <subcellularLocation>
        <location evidence="1">Cytoplasm</location>
    </subcellularLocation>
</comment>
<accession>A0A1E7ZCT0</accession>
<dbReference type="RefSeq" id="WP_070125016.1">
    <property type="nucleotide sequence ID" value="NZ_MDHN01000015.1"/>
</dbReference>
<dbReference type="Proteomes" id="UP000175691">
    <property type="component" value="Unassembled WGS sequence"/>
</dbReference>
<dbReference type="GO" id="GO:0007165">
    <property type="term" value="P:signal transduction"/>
    <property type="evidence" value="ECO:0007669"/>
    <property type="project" value="InterPro"/>
</dbReference>
<dbReference type="GO" id="GO:0006935">
    <property type="term" value="P:chemotaxis"/>
    <property type="evidence" value="ECO:0007669"/>
    <property type="project" value="InterPro"/>
</dbReference>
<keyword evidence="3" id="KW-0963">Cytoplasm</keyword>
<dbReference type="InterPro" id="IPR039315">
    <property type="entry name" value="CheW"/>
</dbReference>